<accession>A0A495KAJ9</accession>
<gene>
    <name evidence="2" type="ORF">DFJ75_4243</name>
</gene>
<evidence type="ECO:0000313" key="3">
    <source>
        <dbReference type="Proteomes" id="UP000274762"/>
    </source>
</evidence>
<comment type="caution">
    <text evidence="2">The sequence shown here is derived from an EMBL/GenBank/DDBJ whole genome shotgun (WGS) entry which is preliminary data.</text>
</comment>
<evidence type="ECO:0000313" key="2">
    <source>
        <dbReference type="EMBL" id="RKR97372.1"/>
    </source>
</evidence>
<organism evidence="2 3">
    <name type="scientific">Williamsia marianensis</name>
    <dbReference type="NCBI Taxonomy" id="85044"/>
    <lineage>
        <taxon>Bacteria</taxon>
        <taxon>Bacillati</taxon>
        <taxon>Actinomycetota</taxon>
        <taxon>Actinomycetes</taxon>
        <taxon>Mycobacteriales</taxon>
        <taxon>Nocardiaceae</taxon>
        <taxon>Williamsia</taxon>
    </lineage>
</organism>
<reference evidence="2 3" key="1">
    <citation type="submission" date="2018-10" db="EMBL/GenBank/DDBJ databases">
        <title>Sequencing the genomes of 1000 actinobacteria strains.</title>
        <authorList>
            <person name="Klenk H.-P."/>
        </authorList>
    </citation>
    <scope>NUCLEOTIDE SEQUENCE [LARGE SCALE GENOMIC DNA]</scope>
    <source>
        <strain evidence="2 3">DSM 44343</strain>
    </source>
</reference>
<protein>
    <submittedName>
        <fullName evidence="2">Uncharacterized protein</fullName>
    </submittedName>
</protein>
<dbReference type="AlphaFoldDB" id="A0A495KAJ9"/>
<proteinExistence type="predicted"/>
<name>A0A495KAJ9_WILMA</name>
<evidence type="ECO:0000256" key="1">
    <source>
        <dbReference type="SAM" id="MobiDB-lite"/>
    </source>
</evidence>
<feature type="region of interest" description="Disordered" evidence="1">
    <location>
        <begin position="1"/>
        <end position="39"/>
    </location>
</feature>
<dbReference type="EMBL" id="RBKV01000001">
    <property type="protein sequence ID" value="RKR97372.1"/>
    <property type="molecule type" value="Genomic_DNA"/>
</dbReference>
<dbReference type="Proteomes" id="UP000274762">
    <property type="component" value="Unassembled WGS sequence"/>
</dbReference>
<sequence length="60" mass="6499">MSSAFEPVSVNTPPPPPTRSTTGDPEIYSHGNPAAGGPLRSLMATRRNVAHWLFPRRLSD</sequence>